<feature type="region of interest" description="Disordered" evidence="8">
    <location>
        <begin position="361"/>
        <end position="420"/>
    </location>
</feature>
<feature type="compositionally biased region" description="Basic and acidic residues" evidence="8">
    <location>
        <begin position="538"/>
        <end position="552"/>
    </location>
</feature>
<sequence length="982" mass="107641">MAAMEELEIHSKVNSCLCCCPSLQSYFVRWVSVKPAHTISWSIQPHKKSINFGIFKHPGHSAVLGSNTNLPATDSPNADSNENLPATAGTAASRPNASVIDKLTGIGLKQIQWIGKCEAERIFRGTYDVPANEGGNYALVFDNTFSKQLSKTVTLALLTYPTALPPQSVPVPHASSHPIRSDTAESGKSLAARRRGNSVAQPPPLASDPDSLNTYTGLLQKRRRKRHQGWARRFFSLDYTSSTLSYYHDRNSAALRGSIPLSLAAVACNEKSREISIDSGTEVWHLRANNDQEFAAWKRALERASAPSSKTPATATDETTLPSEPLLRVPSQRVAPNPVEEREWERVEGLVSKVSGSRDAVRRLAKDTDPKYLGGNVAERPRGRSPSPHRTPTDLNGDESGDSKRPFWKRKNSTATQPGVKRTTTMASMSSQLAVPGAFDTASLAGDRKPSSIASPPDPMEEVHEHLMAVLRDLDQVVSEFSTLISESKQRRHPPGATVQARRSFESDVSQEFFDADDGKALLTIKGDSDDEAAADNASDHTVWDSKPKVEEEPMVNDAPSDSEDEADEAPAGHDQYSPLFPGHPKALTPLPLSPVKRRANITAPTVMPPSLIGFLRKNVGKDLSQISMPVSSNEPLSLLQRAAEVMEYSTLLDRAASASDPVERLMYVTAFALSPISSNRIRERAIRKPFNPMLGETYELVREDLGFRFIAEKVSHRPVQLAYQADSKDWSLTQSPMPTQKFWGKSAEIITEGKMRLTLHTTGEHFSWAQATSFLRNIIAGEKYVEPVGEMVVVNETTGHRSLSTFKAGGMFSGRSEEVSTKSTDPSGRDLPLGLTGTWTSSLDLTKNGNPSGTIWSAGPLVPNAPKHYGLTAFAATLNEVTPIEDGKLPVTDSRLRPDQRALEDGDVDQAEAVKVQLEEGQRARRREMEAAGESWTPRWFTPVDEAPGDESVWRLKSGKEGYWEERSKGAWTGVVPVFTK</sequence>
<feature type="region of interest" description="Disordered" evidence="8">
    <location>
        <begin position="485"/>
        <end position="506"/>
    </location>
</feature>
<dbReference type="PANTHER" id="PTHR10972">
    <property type="entry name" value="OXYSTEROL-BINDING PROTEIN-RELATED"/>
    <property type="match status" value="1"/>
</dbReference>
<reference evidence="10" key="1">
    <citation type="submission" date="2016-12" db="EMBL/GenBank/DDBJ databases">
        <title>The genomes of Aspergillus section Nigri reveals drivers in fungal speciation.</title>
        <authorList>
            <consortium name="DOE Joint Genome Institute"/>
            <person name="Vesth T.C."/>
            <person name="Nybo J."/>
            <person name="Theobald S."/>
            <person name="Brandl J."/>
            <person name="Frisvad J.C."/>
            <person name="Nielsen K.F."/>
            <person name="Lyhne E.K."/>
            <person name="Kogle M.E."/>
            <person name="Kuo A."/>
            <person name="Riley R."/>
            <person name="Clum A."/>
            <person name="Nolan M."/>
            <person name="Lipzen A."/>
            <person name="Salamov A."/>
            <person name="Henrissat B."/>
            <person name="Wiebenga A."/>
            <person name="De Vries R.P."/>
            <person name="Grigoriev I.V."/>
            <person name="Mortensen U.H."/>
            <person name="Andersen M.R."/>
            <person name="Baker S.E."/>
        </authorList>
    </citation>
    <scope>NUCLEOTIDE SEQUENCE [LARGE SCALE GENOMIC DNA]</scope>
    <source>
        <strain evidence="10">CBS 115656</strain>
    </source>
</reference>
<dbReference type="InterPro" id="IPR037239">
    <property type="entry name" value="OSBP_sf"/>
</dbReference>
<dbReference type="SMART" id="SM00233">
    <property type="entry name" value="PH"/>
    <property type="match status" value="1"/>
</dbReference>
<feature type="compositionally biased region" description="Polar residues" evidence="8">
    <location>
        <begin position="65"/>
        <end position="84"/>
    </location>
</feature>
<feature type="compositionally biased region" description="Low complexity" evidence="8">
    <location>
        <begin position="304"/>
        <end position="316"/>
    </location>
</feature>
<dbReference type="Gene3D" id="2.60.120.680">
    <property type="entry name" value="GOLD domain"/>
    <property type="match status" value="1"/>
</dbReference>
<feature type="region of interest" description="Disordered" evidence="8">
    <location>
        <begin position="65"/>
        <end position="91"/>
    </location>
</feature>
<evidence type="ECO:0000256" key="4">
    <source>
        <dbReference type="ARBA" id="ARBA00022490"/>
    </source>
</evidence>
<dbReference type="FunFam" id="2.30.29.30:FF:000369">
    <property type="entry name" value="Oxysterol binding protein"/>
    <property type="match status" value="1"/>
</dbReference>
<dbReference type="Pfam" id="PF15409">
    <property type="entry name" value="PH_8"/>
    <property type="match status" value="1"/>
</dbReference>
<gene>
    <name evidence="10" type="ORF">BO87DRAFT_93864</name>
</gene>
<keyword evidence="4" id="KW-0963">Cytoplasm</keyword>
<dbReference type="SUPFAM" id="SSF101576">
    <property type="entry name" value="Supernatant protein factor (SPF), C-terminal domain"/>
    <property type="match status" value="1"/>
</dbReference>
<protein>
    <submittedName>
        <fullName evidence="10">Oxysterol binding protein</fullName>
    </submittedName>
</protein>
<dbReference type="SUPFAM" id="SSF50729">
    <property type="entry name" value="PH domain-like"/>
    <property type="match status" value="1"/>
</dbReference>
<keyword evidence="3" id="KW-0813">Transport</keyword>
<dbReference type="Pfam" id="PF01237">
    <property type="entry name" value="Oxysterol_BP"/>
    <property type="match status" value="1"/>
</dbReference>
<dbReference type="Gene3D" id="3.30.70.3490">
    <property type="match status" value="1"/>
</dbReference>
<dbReference type="EMBL" id="KZ821465">
    <property type="protein sequence ID" value="PYH33123.1"/>
    <property type="molecule type" value="Genomic_DNA"/>
</dbReference>
<dbReference type="GO" id="GO:0034727">
    <property type="term" value="P:piecemeal microautophagy of the nucleus"/>
    <property type="evidence" value="ECO:0007669"/>
    <property type="project" value="TreeGrafter"/>
</dbReference>
<proteinExistence type="inferred from homology"/>
<comment type="similarity">
    <text evidence="2">Belongs to the OSBP family.</text>
</comment>
<feature type="region of interest" description="Disordered" evidence="8">
    <location>
        <begin position="168"/>
        <end position="213"/>
    </location>
</feature>
<dbReference type="GO" id="GO:0005886">
    <property type="term" value="C:plasma membrane"/>
    <property type="evidence" value="ECO:0007669"/>
    <property type="project" value="TreeGrafter"/>
</dbReference>
<feature type="domain" description="PH" evidence="9">
    <location>
        <begin position="212"/>
        <end position="306"/>
    </location>
</feature>
<keyword evidence="7" id="KW-0446">Lipid-binding</keyword>
<keyword evidence="11" id="KW-1185">Reference proteome</keyword>
<accession>A0A318YKG4</accession>
<dbReference type="GO" id="GO:0005829">
    <property type="term" value="C:cytosol"/>
    <property type="evidence" value="ECO:0007669"/>
    <property type="project" value="TreeGrafter"/>
</dbReference>
<keyword evidence="6" id="KW-0445">Lipid transport</keyword>
<dbReference type="GO" id="GO:0006897">
    <property type="term" value="P:endocytosis"/>
    <property type="evidence" value="ECO:0007669"/>
    <property type="project" value="TreeGrafter"/>
</dbReference>
<dbReference type="InterPro" id="IPR000648">
    <property type="entry name" value="Oxysterol-bd"/>
</dbReference>
<dbReference type="GO" id="GO:0030011">
    <property type="term" value="P:maintenance of cell polarity"/>
    <property type="evidence" value="ECO:0007669"/>
    <property type="project" value="TreeGrafter"/>
</dbReference>
<dbReference type="PANTHER" id="PTHR10972:SF203">
    <property type="entry name" value="OXYSTEROL-BINDING PROTEIN HOMOLOG 3"/>
    <property type="match status" value="1"/>
</dbReference>
<dbReference type="GO" id="GO:0006887">
    <property type="term" value="P:exocytosis"/>
    <property type="evidence" value="ECO:0007669"/>
    <property type="project" value="TreeGrafter"/>
</dbReference>
<evidence type="ECO:0000256" key="3">
    <source>
        <dbReference type="ARBA" id="ARBA00022448"/>
    </source>
</evidence>
<evidence type="ECO:0000313" key="11">
    <source>
        <dbReference type="Proteomes" id="UP000247647"/>
    </source>
</evidence>
<dbReference type="PROSITE" id="PS50003">
    <property type="entry name" value="PH_DOMAIN"/>
    <property type="match status" value="1"/>
</dbReference>
<evidence type="ECO:0000256" key="1">
    <source>
        <dbReference type="ARBA" id="ARBA00004496"/>
    </source>
</evidence>
<evidence type="ECO:0000259" key="9">
    <source>
        <dbReference type="PROSITE" id="PS50003"/>
    </source>
</evidence>
<keyword evidence="5" id="KW-0597">Phosphoprotein</keyword>
<evidence type="ECO:0000313" key="10">
    <source>
        <dbReference type="EMBL" id="PYH33123.1"/>
    </source>
</evidence>
<dbReference type="GO" id="GO:0032934">
    <property type="term" value="F:sterol binding"/>
    <property type="evidence" value="ECO:0007669"/>
    <property type="project" value="TreeGrafter"/>
</dbReference>
<evidence type="ECO:0000256" key="2">
    <source>
        <dbReference type="ARBA" id="ARBA00008842"/>
    </source>
</evidence>
<dbReference type="GO" id="GO:0032541">
    <property type="term" value="C:cortical endoplasmic reticulum"/>
    <property type="evidence" value="ECO:0007669"/>
    <property type="project" value="TreeGrafter"/>
</dbReference>
<dbReference type="SUPFAM" id="SSF144000">
    <property type="entry name" value="Oxysterol-binding protein-like"/>
    <property type="match status" value="1"/>
</dbReference>
<evidence type="ECO:0000256" key="5">
    <source>
        <dbReference type="ARBA" id="ARBA00022553"/>
    </source>
</evidence>
<dbReference type="RefSeq" id="XP_025478601.1">
    <property type="nucleotide sequence ID" value="XM_025629686.1"/>
</dbReference>
<dbReference type="CDD" id="cd13289">
    <property type="entry name" value="PH_Osh3p_yeast"/>
    <property type="match status" value="1"/>
</dbReference>
<comment type="subcellular location">
    <subcellularLocation>
        <location evidence="1">Cytoplasm</location>
    </subcellularLocation>
</comment>
<dbReference type="Gene3D" id="2.30.29.30">
    <property type="entry name" value="Pleckstrin-homology domain (PH domain)/Phosphotyrosine-binding domain (PTB)"/>
    <property type="match status" value="1"/>
</dbReference>
<dbReference type="AlphaFoldDB" id="A0A318YKG4"/>
<dbReference type="Proteomes" id="UP000247647">
    <property type="component" value="Unassembled WGS sequence"/>
</dbReference>
<evidence type="ECO:0000256" key="8">
    <source>
        <dbReference type="SAM" id="MobiDB-lite"/>
    </source>
</evidence>
<feature type="compositionally biased region" description="Basic and acidic residues" evidence="8">
    <location>
        <begin position="361"/>
        <end position="370"/>
    </location>
</feature>
<organism evidence="10 11">
    <name type="scientific">Aspergillus neoniger (strain CBS 115656)</name>
    <dbReference type="NCBI Taxonomy" id="1448310"/>
    <lineage>
        <taxon>Eukaryota</taxon>
        <taxon>Fungi</taxon>
        <taxon>Dikarya</taxon>
        <taxon>Ascomycota</taxon>
        <taxon>Pezizomycotina</taxon>
        <taxon>Eurotiomycetes</taxon>
        <taxon>Eurotiomycetidae</taxon>
        <taxon>Eurotiales</taxon>
        <taxon>Aspergillaceae</taxon>
        <taxon>Aspergillus</taxon>
        <taxon>Aspergillus subgen. Circumdati</taxon>
    </lineage>
</organism>
<dbReference type="OrthoDB" id="1854502at2759"/>
<feature type="region of interest" description="Disordered" evidence="8">
    <location>
        <begin position="530"/>
        <end position="592"/>
    </location>
</feature>
<dbReference type="InterPro" id="IPR011993">
    <property type="entry name" value="PH-like_dom_sf"/>
</dbReference>
<feature type="region of interest" description="Disordered" evidence="8">
    <location>
        <begin position="303"/>
        <end position="323"/>
    </location>
</feature>
<dbReference type="FunFam" id="2.40.160.120:FF:000013">
    <property type="entry name" value="Oxysterol binding protein"/>
    <property type="match status" value="1"/>
</dbReference>
<dbReference type="InterPro" id="IPR036598">
    <property type="entry name" value="GOLD_dom_sf"/>
</dbReference>
<dbReference type="GO" id="GO:0035621">
    <property type="term" value="P:ER to Golgi ceramide transport"/>
    <property type="evidence" value="ECO:0007669"/>
    <property type="project" value="TreeGrafter"/>
</dbReference>
<dbReference type="GO" id="GO:0120009">
    <property type="term" value="P:intermembrane lipid transfer"/>
    <property type="evidence" value="ECO:0007669"/>
    <property type="project" value="UniProtKB-ARBA"/>
</dbReference>
<name>A0A318YKG4_ASPNB</name>
<dbReference type="GeneID" id="37132142"/>
<dbReference type="Gene3D" id="2.40.160.120">
    <property type="match status" value="1"/>
</dbReference>
<dbReference type="GO" id="GO:0097038">
    <property type="term" value="C:perinuclear endoplasmic reticulum"/>
    <property type="evidence" value="ECO:0007669"/>
    <property type="project" value="TreeGrafter"/>
</dbReference>
<dbReference type="InterPro" id="IPR001849">
    <property type="entry name" value="PH_domain"/>
</dbReference>
<dbReference type="InterPro" id="IPR041680">
    <property type="entry name" value="PH_8"/>
</dbReference>
<evidence type="ECO:0000256" key="6">
    <source>
        <dbReference type="ARBA" id="ARBA00023055"/>
    </source>
</evidence>
<evidence type="ECO:0000256" key="7">
    <source>
        <dbReference type="ARBA" id="ARBA00023121"/>
    </source>
</evidence>